<evidence type="ECO:0000313" key="4">
    <source>
        <dbReference type="Proteomes" id="UP000000390"/>
    </source>
</evidence>
<dbReference type="PATRIC" id="fig|795797.18.peg.1995"/>
<evidence type="ECO:0000313" key="5">
    <source>
        <dbReference type="Proteomes" id="UP000011645"/>
    </source>
</evidence>
<keyword evidence="1" id="KW-0812">Transmembrane</keyword>
<reference evidence="2 4" key="1">
    <citation type="journal article" date="2010" name="J. Bacteriol.">
        <title>Complete genome sequence of Halalkalicoccus jeotgali B3(T), an extremely halophilic archaeon.</title>
        <authorList>
            <person name="Roh S.W."/>
            <person name="Nam Y.D."/>
            <person name="Nam S.H."/>
            <person name="Choi S.H."/>
            <person name="Park H.S."/>
            <person name="Bae J.W."/>
        </authorList>
    </citation>
    <scope>NUCLEOTIDE SEQUENCE [LARGE SCALE GENOMIC DNA]</scope>
    <source>
        <strain evidence="2">B3</strain>
        <strain evidence="4">DSM 18796 / CECT 7217 / JCM 14584 / KCTC 4019 / B3</strain>
    </source>
</reference>
<evidence type="ECO:0000256" key="1">
    <source>
        <dbReference type="SAM" id="Phobius"/>
    </source>
</evidence>
<reference evidence="3 5" key="2">
    <citation type="journal article" date="2014" name="PLoS Genet.">
        <title>Phylogenetically driven sequencing of extremely halophilic archaea reveals strategies for static and dynamic osmo-response.</title>
        <authorList>
            <person name="Becker E.A."/>
            <person name="Seitzer P.M."/>
            <person name="Tritt A."/>
            <person name="Larsen D."/>
            <person name="Krusor M."/>
            <person name="Yao A.I."/>
            <person name="Wu D."/>
            <person name="Madern D."/>
            <person name="Eisen J.A."/>
            <person name="Darling A.E."/>
            <person name="Facciotti M.T."/>
        </authorList>
    </citation>
    <scope>NUCLEOTIDE SEQUENCE [LARGE SCALE GENOMIC DNA]</scope>
    <source>
        <strain evidence="3">B3</strain>
        <strain evidence="5">DSM 18796 / CECT 7217 / JCM 14584 / KCTC 4019 / B3</strain>
    </source>
</reference>
<organism evidence="2 4">
    <name type="scientific">Halalkalicoccus jeotgali (strain DSM 18796 / CECT 7217 / JCM 14584 / KCTC 4019 / B3)</name>
    <dbReference type="NCBI Taxonomy" id="795797"/>
    <lineage>
        <taxon>Archaea</taxon>
        <taxon>Methanobacteriati</taxon>
        <taxon>Methanobacteriota</taxon>
        <taxon>Stenosarchaea group</taxon>
        <taxon>Halobacteria</taxon>
        <taxon>Halobacteriales</taxon>
        <taxon>Halococcaceae</taxon>
        <taxon>Halalkalicoccus</taxon>
    </lineage>
</organism>
<accession>D8J3Z5</accession>
<dbReference type="Proteomes" id="UP000000390">
    <property type="component" value="Chromosome"/>
</dbReference>
<gene>
    <name evidence="2" type="ordered locus">HacjB3_10020</name>
    <name evidence="3" type="ORF">C497_12651</name>
</gene>
<sequence>MKQSTFVRWGLIAFGLVVLTFVIRGSARLLLDERTASILSAPVGVGALLVLCVLSIVAVLSLTGIRPIERDLEEP</sequence>
<dbReference type="STRING" id="795797.HacjB3_10020"/>
<dbReference type="HOGENOM" id="CLU_200899_0_0_2"/>
<dbReference type="eggNOG" id="arCOG09258">
    <property type="taxonomic scope" value="Archaea"/>
</dbReference>
<evidence type="ECO:0000313" key="3">
    <source>
        <dbReference type="EMBL" id="ELY35837.1"/>
    </source>
</evidence>
<dbReference type="EMBL" id="CP002062">
    <property type="protein sequence ID" value="ADJ15387.1"/>
    <property type="molecule type" value="Genomic_DNA"/>
</dbReference>
<dbReference type="AlphaFoldDB" id="D8J3Z5"/>
<proteinExistence type="predicted"/>
<dbReference type="Proteomes" id="UP000011645">
    <property type="component" value="Unassembled WGS sequence"/>
</dbReference>
<evidence type="ECO:0000313" key="2">
    <source>
        <dbReference type="EMBL" id="ADJ15387.1"/>
    </source>
</evidence>
<dbReference type="RefSeq" id="WP_008417119.1">
    <property type="nucleotide sequence ID" value="NC_014297.1"/>
</dbReference>
<dbReference type="EMBL" id="AOHV01000031">
    <property type="protein sequence ID" value="ELY35837.1"/>
    <property type="molecule type" value="Genomic_DNA"/>
</dbReference>
<keyword evidence="1" id="KW-0472">Membrane</keyword>
<feature type="transmembrane region" description="Helical" evidence="1">
    <location>
        <begin position="6"/>
        <end position="27"/>
    </location>
</feature>
<protein>
    <submittedName>
        <fullName evidence="2">Uncharacterized protein</fullName>
    </submittedName>
</protein>
<name>D8J3Z5_HALJB</name>
<keyword evidence="5" id="KW-1185">Reference proteome</keyword>
<feature type="transmembrane region" description="Helical" evidence="1">
    <location>
        <begin position="39"/>
        <end position="65"/>
    </location>
</feature>
<keyword evidence="1" id="KW-1133">Transmembrane helix</keyword>
<dbReference type="GeneID" id="9419814"/>
<dbReference type="OrthoDB" id="174349at2157"/>
<dbReference type="KEGG" id="hje:HacjB3_10020"/>